<accession>A0A2H0YQP2</accession>
<feature type="transmembrane region" description="Helical" evidence="1">
    <location>
        <begin position="203"/>
        <end position="227"/>
    </location>
</feature>
<comment type="caution">
    <text evidence="3">The sequence shown here is derived from an EMBL/GenBank/DDBJ whole genome shotgun (WGS) entry which is preliminary data.</text>
</comment>
<organism evidence="3 4">
    <name type="scientific">Candidatus Kerfeldbacteria bacterium CG08_land_8_20_14_0_20_43_14</name>
    <dbReference type="NCBI Taxonomy" id="2014246"/>
    <lineage>
        <taxon>Bacteria</taxon>
        <taxon>Candidatus Kerfeldiibacteriota</taxon>
    </lineage>
</organism>
<feature type="transmembrane region" description="Helical" evidence="1">
    <location>
        <begin position="29"/>
        <end position="48"/>
    </location>
</feature>
<dbReference type="PANTHER" id="PTHR40076">
    <property type="entry name" value="MEMBRANE PROTEIN-RELATED"/>
    <property type="match status" value="1"/>
</dbReference>
<dbReference type="Pfam" id="PF25231">
    <property type="entry name" value="DUF7847"/>
    <property type="match status" value="1"/>
</dbReference>
<evidence type="ECO:0000259" key="2">
    <source>
        <dbReference type="Pfam" id="PF25231"/>
    </source>
</evidence>
<proteinExistence type="predicted"/>
<keyword evidence="1" id="KW-0472">Membrane</keyword>
<evidence type="ECO:0000313" key="3">
    <source>
        <dbReference type="EMBL" id="PIS40798.1"/>
    </source>
</evidence>
<dbReference type="InterPro" id="IPR057169">
    <property type="entry name" value="DUF7847"/>
</dbReference>
<sequence>MSDLTSRQLPLGDLFRHAWEIFSKNFQSIALLTIIINLPLNLISALFASRAASSASVAGVSAGALGIMAILSALLGVIIPLGIVFIIQSGLNGQRVDYQAALRTAFQNWRAGVVTSFLMAILLILLAILLIVPAVIFGVFWAFAIYAVVDEKLSGMAALKQSKGVVQGRWWKVLGNLIAFGFVAGIASWVVNRIFGLLPSNVFISAIASTVASIATSFSLVGGYLLYQNLKAVKPTTTPPA</sequence>
<feature type="transmembrane region" description="Helical" evidence="1">
    <location>
        <begin position="170"/>
        <end position="191"/>
    </location>
</feature>
<dbReference type="Proteomes" id="UP000236845">
    <property type="component" value="Unassembled WGS sequence"/>
</dbReference>
<dbReference type="AlphaFoldDB" id="A0A2H0YQP2"/>
<reference evidence="4" key="1">
    <citation type="submission" date="2017-09" db="EMBL/GenBank/DDBJ databases">
        <title>Depth-based differentiation of microbial function through sediment-hosted aquifers and enrichment of novel symbionts in the deep terrestrial subsurface.</title>
        <authorList>
            <person name="Probst A.J."/>
            <person name="Ladd B."/>
            <person name="Jarett J.K."/>
            <person name="Geller-Mcgrath D.E."/>
            <person name="Sieber C.M.K."/>
            <person name="Emerson J.B."/>
            <person name="Anantharaman K."/>
            <person name="Thomas B.C."/>
            <person name="Malmstrom R."/>
            <person name="Stieglmeier M."/>
            <person name="Klingl A."/>
            <person name="Woyke T."/>
            <person name="Ryan C.M."/>
            <person name="Banfield J.F."/>
        </authorList>
    </citation>
    <scope>NUCLEOTIDE SEQUENCE [LARGE SCALE GENOMIC DNA]</scope>
</reference>
<feature type="domain" description="DUF7847" evidence="2">
    <location>
        <begin position="112"/>
        <end position="223"/>
    </location>
</feature>
<evidence type="ECO:0000256" key="1">
    <source>
        <dbReference type="SAM" id="Phobius"/>
    </source>
</evidence>
<dbReference type="InterPro" id="IPR010380">
    <property type="entry name" value="DUF975"/>
</dbReference>
<protein>
    <recommendedName>
        <fullName evidence="2">DUF7847 domain-containing protein</fullName>
    </recommendedName>
</protein>
<dbReference type="PANTHER" id="PTHR40076:SF1">
    <property type="entry name" value="MEMBRANE PROTEIN"/>
    <property type="match status" value="1"/>
</dbReference>
<keyword evidence="1" id="KW-1133">Transmembrane helix</keyword>
<feature type="transmembrane region" description="Helical" evidence="1">
    <location>
        <begin position="60"/>
        <end position="87"/>
    </location>
</feature>
<gene>
    <name evidence="3" type="ORF">COT26_01430</name>
</gene>
<dbReference type="EMBL" id="PEXW01000030">
    <property type="protein sequence ID" value="PIS40798.1"/>
    <property type="molecule type" value="Genomic_DNA"/>
</dbReference>
<evidence type="ECO:0000313" key="4">
    <source>
        <dbReference type="Proteomes" id="UP000236845"/>
    </source>
</evidence>
<feature type="transmembrane region" description="Helical" evidence="1">
    <location>
        <begin position="117"/>
        <end position="149"/>
    </location>
</feature>
<name>A0A2H0YQP2_9BACT</name>
<keyword evidence="1" id="KW-0812">Transmembrane</keyword>